<keyword evidence="5" id="KW-1185">Reference proteome</keyword>
<dbReference type="Gene3D" id="3.30.750.140">
    <property type="match status" value="1"/>
</dbReference>
<dbReference type="Proteomes" id="UP000435877">
    <property type="component" value="Unassembled WGS sequence"/>
</dbReference>
<protein>
    <recommendedName>
        <fullName evidence="2">Flagellar hook-length control protein-like C-terminal domain-containing protein</fullName>
    </recommendedName>
</protein>
<dbReference type="Proteomes" id="UP000439591">
    <property type="component" value="Unassembled WGS sequence"/>
</dbReference>
<evidence type="ECO:0000313" key="4">
    <source>
        <dbReference type="EMBL" id="CAA0113931.1"/>
    </source>
</evidence>
<organism evidence="4 6">
    <name type="scientific">Zhongshania aliphaticivorans</name>
    <dbReference type="NCBI Taxonomy" id="1470434"/>
    <lineage>
        <taxon>Bacteria</taxon>
        <taxon>Pseudomonadati</taxon>
        <taxon>Pseudomonadota</taxon>
        <taxon>Gammaproteobacteria</taxon>
        <taxon>Cellvibrionales</taxon>
        <taxon>Spongiibacteraceae</taxon>
        <taxon>Zhongshania</taxon>
    </lineage>
</organism>
<dbReference type="InterPro" id="IPR038610">
    <property type="entry name" value="FliK-like_C_sf"/>
</dbReference>
<proteinExistence type="predicted"/>
<dbReference type="EMBL" id="CACSIM010000005">
    <property type="protein sequence ID" value="CAA0113931.1"/>
    <property type="molecule type" value="Genomic_DNA"/>
</dbReference>
<name>A0A5S9Q987_9GAMM</name>
<evidence type="ECO:0000259" key="2">
    <source>
        <dbReference type="Pfam" id="PF02120"/>
    </source>
</evidence>
<feature type="domain" description="Flagellar hook-length control protein-like C-terminal" evidence="2">
    <location>
        <begin position="337"/>
        <end position="409"/>
    </location>
</feature>
<sequence>MVIINPSFATQPAAVNRPAGPAPVLAIGRVLAAVVAGQRADHLYELASGNLRMMAESQTALRHGEKLLLQVTGKDHKHRPQLQILSPSSKPINDQLRAALPQQQSVGQLLANLNKLAKMPQQSNITELARDFISAIAGKSQTSDPAGLRQAILQSGLFLESQIAKGEIPPKDLKRALLKLSQDISHRLNDLNQASIKTGKETPLPREYSPLSRSNLANTPSITSNLGAAAYPQTTTKPSSTSLPGELIPQSRQAATLTPSDTELEVLQQLLRDVRGSIARQESHQLLHLQQSDKSQSQYMVEIPVRDNDDIDVWQLHLQKFNREDANEQSPQTSPTADSQQHKWTITLSFDLPGLGPIRAKVSQNPDINIQFSAEKKATSSLIESQCHQLIQSLSDQGITTENIQCRSENITVNTSEIYAHSLLDTQA</sequence>
<dbReference type="AlphaFoldDB" id="A0A5S9Q987"/>
<evidence type="ECO:0000313" key="3">
    <source>
        <dbReference type="EMBL" id="CAA0087025.1"/>
    </source>
</evidence>
<accession>A0A5S9Q987</accession>
<feature type="compositionally biased region" description="Polar residues" evidence="1">
    <location>
        <begin position="211"/>
        <end position="243"/>
    </location>
</feature>
<reference evidence="5 6" key="1">
    <citation type="submission" date="2019-11" db="EMBL/GenBank/DDBJ databases">
        <authorList>
            <person name="Holert J."/>
        </authorList>
    </citation>
    <scope>NUCLEOTIDE SEQUENCE [LARGE SCALE GENOMIC DNA]</scope>
    <source>
        <strain evidence="4">BC3_2A</strain>
        <strain evidence="3">SB11_1A</strain>
    </source>
</reference>
<dbReference type="Pfam" id="PF02120">
    <property type="entry name" value="Flg_hook"/>
    <property type="match status" value="1"/>
</dbReference>
<evidence type="ECO:0000313" key="6">
    <source>
        <dbReference type="Proteomes" id="UP000439591"/>
    </source>
</evidence>
<evidence type="ECO:0000256" key="1">
    <source>
        <dbReference type="SAM" id="MobiDB-lite"/>
    </source>
</evidence>
<evidence type="ECO:0000313" key="5">
    <source>
        <dbReference type="Proteomes" id="UP000435877"/>
    </source>
</evidence>
<gene>
    <name evidence="3" type="ORF">IHBHHGIJ_01190</name>
    <name evidence="4" type="ORF">KFEGEMFD_02930</name>
</gene>
<feature type="region of interest" description="Disordered" evidence="1">
    <location>
        <begin position="197"/>
        <end position="259"/>
    </location>
</feature>
<dbReference type="EMBL" id="CACSIK010000001">
    <property type="protein sequence ID" value="CAA0087025.1"/>
    <property type="molecule type" value="Genomic_DNA"/>
</dbReference>
<dbReference type="RefSeq" id="WP_159267808.1">
    <property type="nucleotide sequence ID" value="NZ_CACSIK010000001.1"/>
</dbReference>
<feature type="compositionally biased region" description="Polar residues" evidence="1">
    <location>
        <begin position="250"/>
        <end position="259"/>
    </location>
</feature>
<dbReference type="OrthoDB" id="6113047at2"/>
<dbReference type="InterPro" id="IPR021136">
    <property type="entry name" value="Flagellar_hook_control-like_C"/>
</dbReference>